<dbReference type="EMBL" id="CM016552">
    <property type="protein sequence ID" value="TKW37256.1"/>
    <property type="molecule type" value="Genomic_DNA"/>
</dbReference>
<feature type="transmembrane region" description="Helical" evidence="2">
    <location>
        <begin position="90"/>
        <end position="110"/>
    </location>
</feature>
<keyword evidence="4" id="KW-1185">Reference proteome</keyword>
<gene>
    <name evidence="3" type="ORF">SEVIR_1G036100v2</name>
</gene>
<organism evidence="3 4">
    <name type="scientific">Setaria viridis</name>
    <name type="common">Green bristlegrass</name>
    <name type="synonym">Setaria italica subsp. viridis</name>
    <dbReference type="NCBI Taxonomy" id="4556"/>
    <lineage>
        <taxon>Eukaryota</taxon>
        <taxon>Viridiplantae</taxon>
        <taxon>Streptophyta</taxon>
        <taxon>Embryophyta</taxon>
        <taxon>Tracheophyta</taxon>
        <taxon>Spermatophyta</taxon>
        <taxon>Magnoliopsida</taxon>
        <taxon>Liliopsida</taxon>
        <taxon>Poales</taxon>
        <taxon>Poaceae</taxon>
        <taxon>PACMAD clade</taxon>
        <taxon>Panicoideae</taxon>
        <taxon>Panicodae</taxon>
        <taxon>Paniceae</taxon>
        <taxon>Cenchrinae</taxon>
        <taxon>Setaria</taxon>
    </lineage>
</organism>
<keyword evidence="2" id="KW-1133">Transmembrane helix</keyword>
<evidence type="ECO:0000256" key="2">
    <source>
        <dbReference type="SAM" id="Phobius"/>
    </source>
</evidence>
<evidence type="ECO:0000256" key="1">
    <source>
        <dbReference type="SAM" id="MobiDB-lite"/>
    </source>
</evidence>
<dbReference type="PANTHER" id="PTHR46610">
    <property type="entry name" value="OS05G0181300 PROTEIN"/>
    <property type="match status" value="1"/>
</dbReference>
<dbReference type="PANTHER" id="PTHR46610:SF7">
    <property type="entry name" value="OS02G0216300 PROTEIN"/>
    <property type="match status" value="1"/>
</dbReference>
<reference evidence="3" key="1">
    <citation type="submission" date="2019-03" db="EMBL/GenBank/DDBJ databases">
        <title>WGS assembly of Setaria viridis.</title>
        <authorList>
            <person name="Huang P."/>
            <person name="Jenkins J."/>
            <person name="Grimwood J."/>
            <person name="Barry K."/>
            <person name="Healey A."/>
            <person name="Mamidi S."/>
            <person name="Sreedasyam A."/>
            <person name="Shu S."/>
            <person name="Feldman M."/>
            <person name="Wu J."/>
            <person name="Yu Y."/>
            <person name="Chen C."/>
            <person name="Johnson J."/>
            <person name="Rokhsar D."/>
            <person name="Baxter I."/>
            <person name="Schmutz J."/>
            <person name="Brutnell T."/>
            <person name="Kellogg E."/>
        </authorList>
    </citation>
    <scope>NUCLEOTIDE SEQUENCE [LARGE SCALE GENOMIC DNA]</scope>
</reference>
<evidence type="ECO:0000313" key="4">
    <source>
        <dbReference type="Proteomes" id="UP000298652"/>
    </source>
</evidence>
<dbReference type="Proteomes" id="UP000298652">
    <property type="component" value="Chromosome 1"/>
</dbReference>
<evidence type="ECO:0000313" key="3">
    <source>
        <dbReference type="EMBL" id="TKW37256.1"/>
    </source>
</evidence>
<feature type="transmembrane region" description="Helical" evidence="2">
    <location>
        <begin position="51"/>
        <end position="70"/>
    </location>
</feature>
<sequence length="142" mass="15795">MDTEALLEHAAPAPRERERGGHGPSMLTIIGFAFLTFNSGVAVYLSSIDLGAAWFAGFCFLDLGLLFYCLRLYERAPPGSPRREHLKMAAWLLTTMLTFALFPLMEFWLLTMGKTTANSVTDPQNHASSGRMLYHPYSPPIP</sequence>
<proteinExistence type="predicted"/>
<dbReference type="OMA" id="MWILATM"/>
<feature type="transmembrane region" description="Helical" evidence="2">
    <location>
        <begin position="25"/>
        <end position="45"/>
    </location>
</feature>
<name>A0A4V6DCF5_SETVI</name>
<feature type="region of interest" description="Disordered" evidence="1">
    <location>
        <begin position="120"/>
        <end position="142"/>
    </location>
</feature>
<keyword evidence="2" id="KW-0812">Transmembrane</keyword>
<dbReference type="Gramene" id="TKW37256">
    <property type="protein sequence ID" value="TKW37256"/>
    <property type="gene ID" value="SEVIR_1G036100v2"/>
</dbReference>
<dbReference type="AlphaFoldDB" id="A0A4V6DCF5"/>
<protein>
    <submittedName>
        <fullName evidence="3">Uncharacterized protein</fullName>
    </submittedName>
</protein>
<keyword evidence="2" id="KW-0472">Membrane</keyword>
<dbReference type="InterPro" id="IPR045501">
    <property type="entry name" value="DUF6490"/>
</dbReference>
<accession>A0A4V6DCF5</accession>
<dbReference type="Pfam" id="PF20100">
    <property type="entry name" value="DUF6490"/>
    <property type="match status" value="1"/>
</dbReference>